<dbReference type="PROSITE" id="PS50812">
    <property type="entry name" value="PWWP"/>
    <property type="match status" value="1"/>
</dbReference>
<feature type="coiled-coil region" evidence="1">
    <location>
        <begin position="109"/>
        <end position="136"/>
    </location>
</feature>
<dbReference type="PANTHER" id="PTHR33697">
    <property type="entry name" value="T17B22.17 PROTEIN-RELATED"/>
    <property type="match status" value="1"/>
</dbReference>
<evidence type="ECO:0000313" key="5">
    <source>
        <dbReference type="Proteomes" id="UP000824469"/>
    </source>
</evidence>
<dbReference type="CDD" id="cd05162">
    <property type="entry name" value="PWWP"/>
    <property type="match status" value="1"/>
</dbReference>
<reference evidence="4 5" key="1">
    <citation type="journal article" date="2021" name="Nat. Plants">
        <title>The Taxus genome provides insights into paclitaxel biosynthesis.</title>
        <authorList>
            <person name="Xiong X."/>
            <person name="Gou J."/>
            <person name="Liao Q."/>
            <person name="Li Y."/>
            <person name="Zhou Q."/>
            <person name="Bi G."/>
            <person name="Li C."/>
            <person name="Du R."/>
            <person name="Wang X."/>
            <person name="Sun T."/>
            <person name="Guo L."/>
            <person name="Liang H."/>
            <person name="Lu P."/>
            <person name="Wu Y."/>
            <person name="Zhang Z."/>
            <person name="Ro D.K."/>
            <person name="Shang Y."/>
            <person name="Huang S."/>
            <person name="Yan J."/>
        </authorList>
    </citation>
    <scope>NUCLEOTIDE SEQUENCE [LARGE SCALE GENOMIC DNA]</scope>
    <source>
        <strain evidence="4">Ta-2019</strain>
    </source>
</reference>
<dbReference type="Proteomes" id="UP000824469">
    <property type="component" value="Unassembled WGS sequence"/>
</dbReference>
<evidence type="ECO:0000256" key="1">
    <source>
        <dbReference type="SAM" id="Coils"/>
    </source>
</evidence>
<dbReference type="OMA" id="ENCACSA"/>
<comment type="caution">
    <text evidence="4">The sequence shown here is derived from an EMBL/GenBank/DDBJ whole genome shotgun (WGS) entry which is preliminary data.</text>
</comment>
<feature type="non-terminal residue" evidence="4">
    <location>
        <position position="1"/>
    </location>
</feature>
<feature type="region of interest" description="Disordered" evidence="2">
    <location>
        <begin position="290"/>
        <end position="312"/>
    </location>
</feature>
<evidence type="ECO:0000259" key="3">
    <source>
        <dbReference type="PROSITE" id="PS50812"/>
    </source>
</evidence>
<dbReference type="Gene3D" id="2.30.30.140">
    <property type="match status" value="1"/>
</dbReference>
<dbReference type="AlphaFoldDB" id="A0AA38LHN2"/>
<dbReference type="Pfam" id="PF00855">
    <property type="entry name" value="PWWP"/>
    <property type="match status" value="1"/>
</dbReference>
<organism evidence="4 5">
    <name type="scientific">Taxus chinensis</name>
    <name type="common">Chinese yew</name>
    <name type="synonym">Taxus wallichiana var. chinensis</name>
    <dbReference type="NCBI Taxonomy" id="29808"/>
    <lineage>
        <taxon>Eukaryota</taxon>
        <taxon>Viridiplantae</taxon>
        <taxon>Streptophyta</taxon>
        <taxon>Embryophyta</taxon>
        <taxon>Tracheophyta</taxon>
        <taxon>Spermatophyta</taxon>
        <taxon>Pinopsida</taxon>
        <taxon>Pinidae</taxon>
        <taxon>Conifers II</taxon>
        <taxon>Cupressales</taxon>
        <taxon>Taxaceae</taxon>
        <taxon>Taxus</taxon>
    </lineage>
</organism>
<keyword evidence="5" id="KW-1185">Reference proteome</keyword>
<evidence type="ECO:0000313" key="4">
    <source>
        <dbReference type="EMBL" id="KAH9321337.1"/>
    </source>
</evidence>
<sequence length="436" mass="48421">AWELVGMERGTDGGTVDDSIGTIVWVRRRNGSWWPGRILAPNELSLSHLMSPRSGTPVKLLGREDASVDWYNLEKSKRVKAFRCGEFNDCIIKAESCVGTSTKKREKYARREDAILHALELEKQQLERRKDSTCLEAVCSDEKEYGTLAEQSQNCILDHPNDKNQHGPNDCTYNDIPDSKLHLDGKSGVSGQHTITEFGNRQPSTQKVRQGIEANWEDDGTEGAPRMRGLQDFGLRTAQSKKKPIITMVSEGMGKVVPPENCACSASCVAGDMENVSLMNNNKGSSLCQKRKRSHVGHADESSIKRRDRRRPLTQVLQSSAKLPVHCSSDFGCSRDDLVQREANQRGMHALQPKQVKNSSFSVLPDNNPKCTETSSKRQISLEASQHISEIKEKPSQCLSLMADNAYGNLLEQRNSNSSEESGPCSVDQVNETAFT</sequence>
<evidence type="ECO:0000256" key="2">
    <source>
        <dbReference type="SAM" id="MobiDB-lite"/>
    </source>
</evidence>
<keyword evidence="1" id="KW-0175">Coiled coil</keyword>
<feature type="non-terminal residue" evidence="4">
    <location>
        <position position="436"/>
    </location>
</feature>
<accession>A0AA38LHN2</accession>
<feature type="region of interest" description="Disordered" evidence="2">
    <location>
        <begin position="414"/>
        <end position="436"/>
    </location>
</feature>
<dbReference type="InterPro" id="IPR000313">
    <property type="entry name" value="PWWP_dom"/>
</dbReference>
<name>A0AA38LHN2_TAXCH</name>
<proteinExistence type="predicted"/>
<dbReference type="PANTHER" id="PTHR33697:SF2">
    <property type="entry name" value="T17B22.17 PROTEIN"/>
    <property type="match status" value="1"/>
</dbReference>
<dbReference type="SUPFAM" id="SSF63748">
    <property type="entry name" value="Tudor/PWWP/MBT"/>
    <property type="match status" value="1"/>
</dbReference>
<dbReference type="InterPro" id="IPR044679">
    <property type="entry name" value="PWWP2-like"/>
</dbReference>
<protein>
    <recommendedName>
        <fullName evidence="3">PWWP domain-containing protein</fullName>
    </recommendedName>
</protein>
<dbReference type="EMBL" id="JAHRHJ020000003">
    <property type="protein sequence ID" value="KAH9321337.1"/>
    <property type="molecule type" value="Genomic_DNA"/>
</dbReference>
<feature type="domain" description="PWWP" evidence="3">
    <location>
        <begin position="20"/>
        <end position="75"/>
    </location>
</feature>
<gene>
    <name evidence="4" type="ORF">KI387_015976</name>
</gene>